<evidence type="ECO:0000256" key="1">
    <source>
        <dbReference type="SAM" id="MobiDB-lite"/>
    </source>
</evidence>
<reference evidence="2" key="1">
    <citation type="journal article" date="2018" name="Nat. Genet.">
        <title>Extensive intraspecific gene order and gene structural variations between Mo17 and other maize genomes.</title>
        <authorList>
            <person name="Sun S."/>
            <person name="Zhou Y."/>
            <person name="Chen J."/>
            <person name="Shi J."/>
            <person name="Zhao H."/>
            <person name="Zhao H."/>
            <person name="Song W."/>
            <person name="Zhang M."/>
            <person name="Cui Y."/>
            <person name="Dong X."/>
            <person name="Liu H."/>
            <person name="Ma X."/>
            <person name="Jiao Y."/>
            <person name="Wang B."/>
            <person name="Wei X."/>
            <person name="Stein J.C."/>
            <person name="Glaubitz J.C."/>
            <person name="Lu F."/>
            <person name="Yu G."/>
            <person name="Liang C."/>
            <person name="Fengler K."/>
            <person name="Li B."/>
            <person name="Rafalski A."/>
            <person name="Schnable P.S."/>
            <person name="Ware D.H."/>
            <person name="Buckler E.S."/>
            <person name="Lai J."/>
        </authorList>
    </citation>
    <scope>NUCLEOTIDE SEQUENCE [LARGE SCALE GENOMIC DNA]</scope>
    <source>
        <tissue evidence="2">Seedling</tissue>
    </source>
</reference>
<dbReference type="AlphaFoldDB" id="A0A3L6EH11"/>
<comment type="caution">
    <text evidence="2">The sequence shown here is derived from an EMBL/GenBank/DDBJ whole genome shotgun (WGS) entry which is preliminary data.</text>
</comment>
<name>A0A3L6EH11_MAIZE</name>
<proteinExistence type="predicted"/>
<protein>
    <submittedName>
        <fullName evidence="2">Uncharacterized protein</fullName>
    </submittedName>
</protein>
<gene>
    <name evidence="2" type="ORF">Zm00014a_008290</name>
</gene>
<evidence type="ECO:0000313" key="2">
    <source>
        <dbReference type="EMBL" id="PWZ20332.1"/>
    </source>
</evidence>
<feature type="region of interest" description="Disordered" evidence="1">
    <location>
        <begin position="1"/>
        <end position="30"/>
    </location>
</feature>
<organism evidence="2">
    <name type="scientific">Zea mays</name>
    <name type="common">Maize</name>
    <dbReference type="NCBI Taxonomy" id="4577"/>
    <lineage>
        <taxon>Eukaryota</taxon>
        <taxon>Viridiplantae</taxon>
        <taxon>Streptophyta</taxon>
        <taxon>Embryophyta</taxon>
        <taxon>Tracheophyta</taxon>
        <taxon>Spermatophyta</taxon>
        <taxon>Magnoliopsida</taxon>
        <taxon>Liliopsida</taxon>
        <taxon>Poales</taxon>
        <taxon>Poaceae</taxon>
        <taxon>PACMAD clade</taxon>
        <taxon>Panicoideae</taxon>
        <taxon>Andropogonodae</taxon>
        <taxon>Andropogoneae</taxon>
        <taxon>Tripsacinae</taxon>
        <taxon>Zea</taxon>
    </lineage>
</organism>
<dbReference type="EMBL" id="NCVQ01000006">
    <property type="protein sequence ID" value="PWZ20332.1"/>
    <property type="molecule type" value="Genomic_DNA"/>
</dbReference>
<dbReference type="Proteomes" id="UP000251960">
    <property type="component" value="Chromosome 5"/>
</dbReference>
<sequence>MRRRHRRPRVASDSAGRSTKEGIGRELGSGAAVENARPAYTGALAEDGAGTVAVFFVGTTAGTAAENTRRANTGALAGDAAGSDTIFFVGTTAGACGPIRPVEQRARWSTAAACAAGGAAITGVGAGAGAGAGGSSPRFKIRTSSMTSRRLGFSLTGDSCFRAEAAGLATGERRPDAAGPLTGVAVFCAAAGFGGDVEAMGAAALAGGEDAAAGLGLRRRRGFAGDGVYASRCRRLLSASWDLRTAVAMAAMEDSRGRSLPG</sequence>
<accession>A0A3L6EH11</accession>